<gene>
    <name evidence="12" type="ORF">Xvie_01061</name>
</gene>
<dbReference type="Pfam" id="PF13537">
    <property type="entry name" value="GATase_7"/>
    <property type="match status" value="1"/>
</dbReference>
<feature type="binding site" evidence="9">
    <location>
        <position position="266"/>
    </location>
    <ligand>
        <name>ATP</name>
        <dbReference type="ChEBI" id="CHEBI:30616"/>
    </ligand>
</feature>
<dbReference type="Proteomes" id="UP000194350">
    <property type="component" value="Unassembled WGS sequence"/>
</dbReference>
<evidence type="ECO:0000256" key="4">
    <source>
        <dbReference type="ARBA" id="ARBA00022741"/>
    </source>
</evidence>
<dbReference type="PANTHER" id="PTHR43284:SF1">
    <property type="entry name" value="ASPARAGINE SYNTHETASE"/>
    <property type="match status" value="1"/>
</dbReference>
<dbReference type="InterPro" id="IPR014729">
    <property type="entry name" value="Rossmann-like_a/b/a_fold"/>
</dbReference>
<evidence type="ECO:0000256" key="2">
    <source>
        <dbReference type="ARBA" id="ARBA00005752"/>
    </source>
</evidence>
<evidence type="ECO:0000259" key="11">
    <source>
        <dbReference type="PROSITE" id="PS51278"/>
    </source>
</evidence>
<reference evidence="12 13" key="1">
    <citation type="submission" date="2016-10" db="EMBL/GenBank/DDBJ databases">
        <title>Systematic genetic and metabolomic analysis of Xenorhabdus and Photorhabdus spp., highlights the requirements for a dual symbiotic and pathogenic life style.</title>
        <authorList>
            <person name="Tobias N.J."/>
            <person name="Wolff H."/>
            <person name="Djahanschiri B."/>
            <person name="Pidot S.J."/>
            <person name="Stinear T.P."/>
            <person name="Ebersberger I."/>
            <person name="Bode H.B."/>
        </authorList>
    </citation>
    <scope>NUCLEOTIDE SEQUENCE [LARGE SCALE GENOMIC DNA]</scope>
    <source>
        <strain evidence="12 13">DSM 22392</strain>
    </source>
</reference>
<dbReference type="Gene3D" id="3.60.20.10">
    <property type="entry name" value="Glutamine Phosphoribosylpyrophosphate, subunit 1, domain 1"/>
    <property type="match status" value="1"/>
</dbReference>
<evidence type="ECO:0000256" key="8">
    <source>
        <dbReference type="PIRSR" id="PIRSR001589-1"/>
    </source>
</evidence>
<evidence type="ECO:0000313" key="12">
    <source>
        <dbReference type="EMBL" id="OTA17667.1"/>
    </source>
</evidence>
<dbReference type="EMBL" id="MUBJ01000003">
    <property type="protein sequence ID" value="OTA17667.1"/>
    <property type="molecule type" value="Genomic_DNA"/>
</dbReference>
<dbReference type="RefSeq" id="WP_086108292.1">
    <property type="nucleotide sequence ID" value="NZ_CAWNGD010000073.1"/>
</dbReference>
<evidence type="ECO:0000256" key="3">
    <source>
        <dbReference type="ARBA" id="ARBA00012737"/>
    </source>
</evidence>
<dbReference type="PROSITE" id="PS51278">
    <property type="entry name" value="GATASE_TYPE_2"/>
    <property type="match status" value="1"/>
</dbReference>
<dbReference type="PIRSF" id="PIRSF001589">
    <property type="entry name" value="Asn_synthetase_glu-h"/>
    <property type="match status" value="1"/>
</dbReference>
<dbReference type="AlphaFoldDB" id="A0A1Y2SJB9"/>
<feature type="site" description="Important for beta-aspartyl-AMP intermediate formation" evidence="10">
    <location>
        <position position="382"/>
    </location>
</feature>
<keyword evidence="8" id="KW-0028">Amino-acid biosynthesis</keyword>
<feature type="binding site" evidence="9">
    <location>
        <begin position="380"/>
        <end position="381"/>
    </location>
    <ligand>
        <name>ATP</name>
        <dbReference type="ChEBI" id="CHEBI:30616"/>
    </ligand>
</feature>
<dbReference type="Pfam" id="PF00733">
    <property type="entry name" value="Asn_synthase"/>
    <property type="match status" value="1"/>
</dbReference>
<proteinExistence type="inferred from homology"/>
<dbReference type="CDD" id="cd01991">
    <property type="entry name" value="Asn_synthase_B_C"/>
    <property type="match status" value="1"/>
</dbReference>
<dbReference type="STRING" id="351656.Xvie_01061"/>
<keyword evidence="13" id="KW-1185">Reference proteome</keyword>
<name>A0A1Y2SJB9_9GAMM</name>
<evidence type="ECO:0000256" key="6">
    <source>
        <dbReference type="ARBA" id="ARBA00022962"/>
    </source>
</evidence>
<dbReference type="CDD" id="cd00712">
    <property type="entry name" value="AsnB"/>
    <property type="match status" value="1"/>
</dbReference>
<evidence type="ECO:0000256" key="10">
    <source>
        <dbReference type="PIRSR" id="PIRSR001589-3"/>
    </source>
</evidence>
<dbReference type="GO" id="GO:0005829">
    <property type="term" value="C:cytosol"/>
    <property type="evidence" value="ECO:0007669"/>
    <property type="project" value="TreeGrafter"/>
</dbReference>
<keyword evidence="5 9" id="KW-0067">ATP-binding</keyword>
<keyword evidence="8" id="KW-0061">Asparagine biosynthesis</keyword>
<dbReference type="InterPro" id="IPR033738">
    <property type="entry name" value="AsnB_N"/>
</dbReference>
<dbReference type="Gene3D" id="3.40.50.620">
    <property type="entry name" value="HUPs"/>
    <property type="match status" value="1"/>
</dbReference>
<feature type="binding site" evidence="9">
    <location>
        <position position="105"/>
    </location>
    <ligand>
        <name>L-glutamine</name>
        <dbReference type="ChEBI" id="CHEBI:58359"/>
    </ligand>
</feature>
<dbReference type="GO" id="GO:0004066">
    <property type="term" value="F:asparagine synthase (glutamine-hydrolyzing) activity"/>
    <property type="evidence" value="ECO:0007669"/>
    <property type="project" value="UniProtKB-EC"/>
</dbReference>
<dbReference type="InterPro" id="IPR017932">
    <property type="entry name" value="GATase_2_dom"/>
</dbReference>
<evidence type="ECO:0000256" key="1">
    <source>
        <dbReference type="ARBA" id="ARBA00005187"/>
    </source>
</evidence>
<dbReference type="SUPFAM" id="SSF52402">
    <property type="entry name" value="Adenine nucleotide alpha hydrolases-like"/>
    <property type="match status" value="1"/>
</dbReference>
<evidence type="ECO:0000256" key="9">
    <source>
        <dbReference type="PIRSR" id="PIRSR001589-2"/>
    </source>
</evidence>
<dbReference type="SUPFAM" id="SSF56235">
    <property type="entry name" value="N-terminal nucleophile aminohydrolases (Ntn hydrolases)"/>
    <property type="match status" value="1"/>
</dbReference>
<dbReference type="InterPro" id="IPR001962">
    <property type="entry name" value="Asn_synthase"/>
</dbReference>
<organism evidence="12 13">
    <name type="scientific">Xenorhabdus vietnamensis</name>
    <dbReference type="NCBI Taxonomy" id="351656"/>
    <lineage>
        <taxon>Bacteria</taxon>
        <taxon>Pseudomonadati</taxon>
        <taxon>Pseudomonadota</taxon>
        <taxon>Gammaproteobacteria</taxon>
        <taxon>Enterobacterales</taxon>
        <taxon>Morganellaceae</taxon>
        <taxon>Xenorhabdus</taxon>
    </lineage>
</organism>
<dbReference type="InterPro" id="IPR051786">
    <property type="entry name" value="ASN_synthetase/amidase"/>
</dbReference>
<sequence length="615" mass="70894">MCGISGWLDWKINFQEEKYLSILESMNNTMSSRGPDEGAIYRSTYIALTHRRLSVIDLEGGKQPMVSYDNSGNISIISYNGEIYNFKELRDELISLGYKFDTFSDTEVVVKAYQQWGVHSAERFRGIFAYAIWDSKLEKLILVRDRLGVKPLYYHVYNDGILFCSEPKGILENPLYKTEVGEEGLIELLALSSAPSPGKVVYKDIKQVKPGFYISITHKNVSEYKYWSLQPEEDIHSYEYSCQQIRDELESIVAQQLVSDVNIGSLLSGGLDSSVISAIAANYIKKDMNETLNTYSVDFNEHKKFFMQTLWHTSRDEPFAREVSEYIGSKHRTTLLTYNEQLNNELISLKARDFPGWGEMDVSLYLLFKDISKYTTVVLSGEGADEIFSGYPFLYNTELHKAETFPWLEGKTLFSSLLRNDLIRQERIKEYISESYNNSLSEINFLHGESESDIKARKVSYLTLTRWLPALLERNDRMSMAAGVEVRVPFCDHRLIEMLYNISYKKKYHSNIEKKLLRDISIDLLPESILKRRKSAFPAQIDPKYSDLLQRRIKNLLEDRSALIWNILDVNKVKECLSTNKTIPSPRAAASTTNGLGFLLNIDTWLNIYNPKFNI</sequence>
<feature type="binding site" evidence="9">
    <location>
        <position position="297"/>
    </location>
    <ligand>
        <name>ATP</name>
        <dbReference type="ChEBI" id="CHEBI:30616"/>
    </ligand>
</feature>
<dbReference type="EC" id="6.3.5.4" evidence="3"/>
<comment type="caution">
    <text evidence="12">The sequence shown here is derived from an EMBL/GenBank/DDBJ whole genome shotgun (WGS) entry which is preliminary data.</text>
</comment>
<comment type="similarity">
    <text evidence="2">Belongs to the asparagine synthetase family.</text>
</comment>
<evidence type="ECO:0000313" key="13">
    <source>
        <dbReference type="Proteomes" id="UP000194350"/>
    </source>
</evidence>
<dbReference type="NCBIfam" id="TIGR01536">
    <property type="entry name" value="asn_synth_AEB"/>
    <property type="match status" value="1"/>
</dbReference>
<protein>
    <recommendedName>
        <fullName evidence="3">asparagine synthase (glutamine-hydrolyzing)</fullName>
        <ecNumber evidence="3">6.3.5.4</ecNumber>
    </recommendedName>
</protein>
<dbReference type="InterPro" id="IPR029055">
    <property type="entry name" value="Ntn_hydrolases_N"/>
</dbReference>
<dbReference type="InterPro" id="IPR006426">
    <property type="entry name" value="Asn_synth_AEB"/>
</dbReference>
<comment type="catalytic activity">
    <reaction evidence="7">
        <text>L-aspartate + L-glutamine + ATP + H2O = L-asparagine + L-glutamate + AMP + diphosphate + H(+)</text>
        <dbReference type="Rhea" id="RHEA:12228"/>
        <dbReference type="ChEBI" id="CHEBI:15377"/>
        <dbReference type="ChEBI" id="CHEBI:15378"/>
        <dbReference type="ChEBI" id="CHEBI:29985"/>
        <dbReference type="ChEBI" id="CHEBI:29991"/>
        <dbReference type="ChEBI" id="CHEBI:30616"/>
        <dbReference type="ChEBI" id="CHEBI:33019"/>
        <dbReference type="ChEBI" id="CHEBI:58048"/>
        <dbReference type="ChEBI" id="CHEBI:58359"/>
        <dbReference type="ChEBI" id="CHEBI:456215"/>
        <dbReference type="EC" id="6.3.5.4"/>
    </reaction>
</comment>
<dbReference type="PANTHER" id="PTHR43284">
    <property type="entry name" value="ASPARAGINE SYNTHETASE (GLUTAMINE-HYDROLYZING)"/>
    <property type="match status" value="1"/>
</dbReference>
<keyword evidence="6 8" id="KW-0315">Glutamine amidotransferase</keyword>
<evidence type="ECO:0000256" key="5">
    <source>
        <dbReference type="ARBA" id="ARBA00022840"/>
    </source>
</evidence>
<keyword evidence="4 9" id="KW-0547">Nucleotide-binding</keyword>
<accession>A0A1Y2SJB9</accession>
<dbReference type="GO" id="GO:0005524">
    <property type="term" value="F:ATP binding"/>
    <property type="evidence" value="ECO:0007669"/>
    <property type="project" value="UniProtKB-KW"/>
</dbReference>
<evidence type="ECO:0000256" key="7">
    <source>
        <dbReference type="ARBA" id="ARBA00048741"/>
    </source>
</evidence>
<feature type="active site" description="For GATase activity" evidence="8">
    <location>
        <position position="2"/>
    </location>
</feature>
<dbReference type="GO" id="GO:0006529">
    <property type="term" value="P:asparagine biosynthetic process"/>
    <property type="evidence" value="ECO:0007669"/>
    <property type="project" value="UniProtKB-KW"/>
</dbReference>
<dbReference type="OrthoDB" id="9763290at2"/>
<comment type="pathway">
    <text evidence="1">Amino-acid biosynthesis; L-asparagine biosynthesis; L-asparagine from L-aspartate (L-Gln route): step 1/1.</text>
</comment>
<feature type="domain" description="Glutamine amidotransferase type-2" evidence="11">
    <location>
        <begin position="2"/>
        <end position="219"/>
    </location>
</feature>